<dbReference type="RefSeq" id="WP_108892911.1">
    <property type="nucleotide sequence ID" value="NZ_ONZF01000002.1"/>
</dbReference>
<evidence type="ECO:0000256" key="2">
    <source>
        <dbReference type="ARBA" id="ARBA00022630"/>
    </source>
</evidence>
<dbReference type="PRINTS" id="PR00411">
    <property type="entry name" value="PNDRDTASEI"/>
</dbReference>
<dbReference type="Gene3D" id="3.30.390.30">
    <property type="match status" value="1"/>
</dbReference>
<feature type="binding site" evidence="5">
    <location>
        <position position="307"/>
    </location>
    <ligand>
        <name>FAD</name>
        <dbReference type="ChEBI" id="CHEBI:57692"/>
    </ligand>
</feature>
<dbReference type="NCBIfam" id="NF004939">
    <property type="entry name" value="PRK06292.1-1"/>
    <property type="match status" value="1"/>
</dbReference>
<dbReference type="Pfam" id="PF02852">
    <property type="entry name" value="Pyr_redox_dim"/>
    <property type="match status" value="1"/>
</dbReference>
<dbReference type="InterPro" id="IPR036188">
    <property type="entry name" value="FAD/NAD-bd_sf"/>
</dbReference>
<dbReference type="InterPro" id="IPR016156">
    <property type="entry name" value="FAD/NAD-linked_Rdtase_dimer_sf"/>
</dbReference>
<feature type="domain" description="Pyridine nucleotide-disulphide oxidoreductase dimerisation" evidence="7">
    <location>
        <begin position="348"/>
        <end position="445"/>
    </location>
</feature>
<feature type="domain" description="FAD/NAD(P)-binding" evidence="8">
    <location>
        <begin position="7"/>
        <end position="322"/>
    </location>
</feature>
<dbReference type="GO" id="GO:0050660">
    <property type="term" value="F:flavin adenine dinucleotide binding"/>
    <property type="evidence" value="ECO:0007669"/>
    <property type="project" value="TreeGrafter"/>
</dbReference>
<dbReference type="PIRSF" id="PIRSF000350">
    <property type="entry name" value="Mercury_reductase_MerA"/>
    <property type="match status" value="1"/>
</dbReference>
<keyword evidence="3 5" id="KW-0274">FAD</keyword>
<sequence length="469" mass="49581">MTDHTCDVAVIGAGTAGIAAERSARQNGAKTLLIDPYFAGTMCANVGCMPSKLLLVASHAAHSAKGAATFGIETGPVKVDGPAVMQRVRRMRDDFAKATREVFDNLPDGTCIQARARFEGSTELSLDNGDTVRATAIVIATGSAPVVPPPMQDLGDLALTNRSVFELRDLPRRLAVIGGGAIGLELAQAMGRLGVEVTLFDRERTLGGARDTEIQNAVRDVMARDMTLHLGVDTKAEVEGDEVQLSWSGDSEGAARFDRVLISTGRAPQLDGLNLQAAGLDLDDHGLPAFDRRTMQCGDAPIFLAGDVDADMPVLHEASNEGVAAGRNAVAFPAVRPISRLPAFQLMFTDPPLAILGEPPVEGGSTGTAYYTDQGRAKVEDRADGLVKIHARPPEGRLIGAELFAPGAEHFAHLFMMAIMRGETASAMLDVPFYHPTLEEGVKDALRQICQSTPLSIPASWDSGDPPGA</sequence>
<keyword evidence="9" id="KW-0560">Oxidoreductase</keyword>
<name>A0A2R8BS75_9RHOB</name>
<reference evidence="9 10" key="1">
    <citation type="submission" date="2018-03" db="EMBL/GenBank/DDBJ databases">
        <authorList>
            <person name="Keele B.F."/>
        </authorList>
    </citation>
    <scope>NUCLEOTIDE SEQUENCE [LARGE SCALE GENOMIC DNA]</scope>
    <source>
        <strain evidence="9 10">CECT 8504</strain>
    </source>
</reference>
<comment type="similarity">
    <text evidence="1">Belongs to the class-I pyridine nucleotide-disulfide oxidoreductase family.</text>
</comment>
<dbReference type="Gene3D" id="3.50.50.60">
    <property type="entry name" value="FAD/NAD(P)-binding domain"/>
    <property type="match status" value="2"/>
</dbReference>
<dbReference type="EMBL" id="ONZF01000002">
    <property type="protein sequence ID" value="SPJ23037.1"/>
    <property type="molecule type" value="Genomic_DNA"/>
</dbReference>
<evidence type="ECO:0000256" key="4">
    <source>
        <dbReference type="PIRSR" id="PIRSR000350-2"/>
    </source>
</evidence>
<dbReference type="SUPFAM" id="SSF55424">
    <property type="entry name" value="FAD/NAD-linked reductases, dimerisation (C-terminal) domain"/>
    <property type="match status" value="1"/>
</dbReference>
<feature type="binding site" evidence="5">
    <location>
        <position position="265"/>
    </location>
    <ligand>
        <name>NAD(+)</name>
        <dbReference type="ChEBI" id="CHEBI:57540"/>
    </ligand>
</feature>
<dbReference type="PANTHER" id="PTHR43014:SF4">
    <property type="entry name" value="PYRIDINE NUCLEOTIDE-DISULFIDE OXIDOREDUCTASE RCLA-RELATED"/>
    <property type="match status" value="1"/>
</dbReference>
<dbReference type="PANTHER" id="PTHR43014">
    <property type="entry name" value="MERCURIC REDUCTASE"/>
    <property type="match status" value="1"/>
</dbReference>
<accession>A0A2R8BS75</accession>
<proteinExistence type="inferred from homology"/>
<dbReference type="PROSITE" id="PS00065">
    <property type="entry name" value="D_2_HYDROXYACID_DH_1"/>
    <property type="match status" value="1"/>
</dbReference>
<keyword evidence="10" id="KW-1185">Reference proteome</keyword>
<feature type="binding site" evidence="5">
    <location>
        <position position="52"/>
    </location>
    <ligand>
        <name>FAD</name>
        <dbReference type="ChEBI" id="CHEBI:57692"/>
    </ligand>
</feature>
<organism evidence="9 10">
    <name type="scientific">Palleronia abyssalis</name>
    <dbReference type="NCBI Taxonomy" id="1501240"/>
    <lineage>
        <taxon>Bacteria</taxon>
        <taxon>Pseudomonadati</taxon>
        <taxon>Pseudomonadota</taxon>
        <taxon>Alphaproteobacteria</taxon>
        <taxon>Rhodobacterales</taxon>
        <taxon>Roseobacteraceae</taxon>
        <taxon>Palleronia</taxon>
    </lineage>
</organism>
<comment type="cofactor">
    <cofactor evidence="5">
        <name>FAD</name>
        <dbReference type="ChEBI" id="CHEBI:57692"/>
    </cofactor>
    <text evidence="5">Binds 1 FAD per subunit.</text>
</comment>
<dbReference type="Pfam" id="PF07992">
    <property type="entry name" value="Pyr_redox_2"/>
    <property type="match status" value="1"/>
</dbReference>
<feature type="active site" description="Proton acceptor" evidence="4">
    <location>
        <position position="435"/>
    </location>
</feature>
<feature type="binding site" evidence="5">
    <location>
        <begin position="178"/>
        <end position="185"/>
    </location>
    <ligand>
        <name>NAD(+)</name>
        <dbReference type="ChEBI" id="CHEBI:57540"/>
    </ligand>
</feature>
<gene>
    <name evidence="9" type="primary">lpd_1</name>
    <name evidence="9" type="ORF">PAA8504_00842</name>
</gene>
<evidence type="ECO:0000259" key="8">
    <source>
        <dbReference type="Pfam" id="PF07992"/>
    </source>
</evidence>
<evidence type="ECO:0000313" key="10">
    <source>
        <dbReference type="Proteomes" id="UP000244912"/>
    </source>
</evidence>
<keyword evidence="5" id="KW-0520">NAD</keyword>
<dbReference type="Proteomes" id="UP000244912">
    <property type="component" value="Unassembled WGS sequence"/>
</dbReference>
<dbReference type="OrthoDB" id="9776382at2"/>
<evidence type="ECO:0000256" key="3">
    <source>
        <dbReference type="ARBA" id="ARBA00022827"/>
    </source>
</evidence>
<protein>
    <submittedName>
        <fullName evidence="9">Dihydrolipoyl dehydrogenase</fullName>
        <ecNumber evidence="9">1.8.1.4</ecNumber>
    </submittedName>
</protein>
<dbReference type="GO" id="GO:0003955">
    <property type="term" value="F:NAD(P)H dehydrogenase (quinone) activity"/>
    <property type="evidence" value="ECO:0007669"/>
    <property type="project" value="TreeGrafter"/>
</dbReference>
<dbReference type="GO" id="GO:0016616">
    <property type="term" value="F:oxidoreductase activity, acting on the CH-OH group of donors, NAD or NADP as acceptor"/>
    <property type="evidence" value="ECO:0007669"/>
    <property type="project" value="UniProtKB-ARBA"/>
</dbReference>
<keyword evidence="2" id="KW-0285">Flavoprotein</keyword>
<evidence type="ECO:0000259" key="7">
    <source>
        <dbReference type="Pfam" id="PF02852"/>
    </source>
</evidence>
<dbReference type="GO" id="GO:0004148">
    <property type="term" value="F:dihydrolipoyl dehydrogenase (NADH) activity"/>
    <property type="evidence" value="ECO:0007669"/>
    <property type="project" value="UniProtKB-EC"/>
</dbReference>
<dbReference type="InterPro" id="IPR029752">
    <property type="entry name" value="D-isomer_DH_CS1"/>
</dbReference>
<dbReference type="EC" id="1.8.1.4" evidence="9"/>
<dbReference type="PRINTS" id="PR00368">
    <property type="entry name" value="FADPNR"/>
</dbReference>
<keyword evidence="5" id="KW-0547">Nucleotide-binding</keyword>
<evidence type="ECO:0000256" key="5">
    <source>
        <dbReference type="PIRSR" id="PIRSR000350-3"/>
    </source>
</evidence>
<dbReference type="SUPFAM" id="SSF51905">
    <property type="entry name" value="FAD/NAD(P)-binding domain"/>
    <property type="match status" value="2"/>
</dbReference>
<evidence type="ECO:0000256" key="1">
    <source>
        <dbReference type="ARBA" id="ARBA00007532"/>
    </source>
</evidence>
<feature type="disulfide bond" description="Redox-active" evidence="6">
    <location>
        <begin position="43"/>
        <end position="48"/>
    </location>
</feature>
<dbReference type="InterPro" id="IPR004099">
    <property type="entry name" value="Pyr_nucl-diS_OxRdtase_dimer"/>
</dbReference>
<evidence type="ECO:0000256" key="6">
    <source>
        <dbReference type="PIRSR" id="PIRSR000350-4"/>
    </source>
</evidence>
<evidence type="ECO:0000313" key="9">
    <source>
        <dbReference type="EMBL" id="SPJ23037.1"/>
    </source>
</evidence>
<dbReference type="AlphaFoldDB" id="A0A2R8BS75"/>
<dbReference type="InterPro" id="IPR023753">
    <property type="entry name" value="FAD/NAD-binding_dom"/>
</dbReference>
<dbReference type="InterPro" id="IPR001100">
    <property type="entry name" value="Pyr_nuc-diS_OxRdtase"/>
</dbReference>
<feature type="binding site" evidence="5">
    <location>
        <begin position="141"/>
        <end position="143"/>
    </location>
    <ligand>
        <name>FAD</name>
        <dbReference type="ChEBI" id="CHEBI:57692"/>
    </ligand>
</feature>